<evidence type="ECO:0000256" key="1">
    <source>
        <dbReference type="ARBA" id="ARBA00025788"/>
    </source>
</evidence>
<dbReference type="GO" id="GO:0005737">
    <property type="term" value="C:cytoplasm"/>
    <property type="evidence" value="ECO:0007669"/>
    <property type="project" value="UniProtKB-ARBA"/>
</dbReference>
<dbReference type="PANTHER" id="PTHR12175">
    <property type="entry name" value="AD039 HT014 THIOREDOXIN FAMILY TRP26"/>
    <property type="match status" value="1"/>
</dbReference>
<dbReference type="Gene3D" id="2.60.120.470">
    <property type="entry name" value="PITH domain"/>
    <property type="match status" value="1"/>
</dbReference>
<feature type="domain" description="PITH" evidence="3">
    <location>
        <begin position="24"/>
        <end position="201"/>
    </location>
</feature>
<dbReference type="VEuPathDB" id="FungiDB:TAPDE_005497"/>
<evidence type="ECO:0000313" key="5">
    <source>
        <dbReference type="Proteomes" id="UP000013776"/>
    </source>
</evidence>
<comment type="caution">
    <text evidence="4">The sequence shown here is derived from an EMBL/GenBank/DDBJ whole genome shotgun (WGS) entry which is preliminary data.</text>
</comment>
<reference evidence="4 5" key="1">
    <citation type="journal article" date="2013" name="MBio">
        <title>Genome sequencing of the plant pathogen Taphrina deformans, the causal agent of peach leaf curl.</title>
        <authorList>
            <person name="Cisse O.H."/>
            <person name="Almeida J.M.G.C.F."/>
            <person name="Fonseca A."/>
            <person name="Kumar A.A."/>
            <person name="Salojaervi J."/>
            <person name="Overmyer K."/>
            <person name="Hauser P.M."/>
            <person name="Pagni M."/>
        </authorList>
    </citation>
    <scope>NUCLEOTIDE SEQUENCE [LARGE SCALE GENOMIC DNA]</scope>
    <source>
        <strain evidence="5">PYCC 5710 / ATCC 11124 / CBS 356.35 / IMI 108563 / JCM 9778 / NBRC 8474</strain>
    </source>
</reference>
<feature type="region of interest" description="Disordered" evidence="2">
    <location>
        <begin position="1"/>
        <end position="32"/>
    </location>
</feature>
<dbReference type="InterPro" id="IPR037047">
    <property type="entry name" value="PITH_dom_sf"/>
</dbReference>
<evidence type="ECO:0000259" key="3">
    <source>
        <dbReference type="PROSITE" id="PS51532"/>
    </source>
</evidence>
<dbReference type="GO" id="GO:0005634">
    <property type="term" value="C:nucleus"/>
    <property type="evidence" value="ECO:0007669"/>
    <property type="project" value="TreeGrafter"/>
</dbReference>
<dbReference type="SUPFAM" id="SSF49785">
    <property type="entry name" value="Galactose-binding domain-like"/>
    <property type="match status" value="1"/>
</dbReference>
<proteinExistence type="inferred from homology"/>
<dbReference type="InterPro" id="IPR008979">
    <property type="entry name" value="Galactose-bd-like_sf"/>
</dbReference>
<protein>
    <recommendedName>
        <fullName evidence="3">PITH domain-containing protein</fullName>
    </recommendedName>
</protein>
<dbReference type="InterPro" id="IPR010400">
    <property type="entry name" value="PITH_dom"/>
</dbReference>
<accession>R4XKE6</accession>
<dbReference type="EMBL" id="CAHR02000351">
    <property type="protein sequence ID" value="CCG84934.1"/>
    <property type="molecule type" value="Genomic_DNA"/>
</dbReference>
<dbReference type="eggNOG" id="KOG1730">
    <property type="taxonomic scope" value="Eukaryota"/>
</dbReference>
<dbReference type="PROSITE" id="PS51532">
    <property type="entry name" value="PITH"/>
    <property type="match status" value="1"/>
</dbReference>
<dbReference type="STRING" id="1097556.R4XKE6"/>
<sequence length="220" mass="24967">MSHSHGHVCEAEAQHHDHDHDHDPPPEDTNEVQSLYQKIRSAAVRTLNEQVSGSGAKIIKPWNDRFDTSIRCTSDADEQIIMHVPFDGQIKLKSILVRCPGTTSAIKEMRVYINREDLDFDTIGDAKPTETFECVPYENASDLIEYPVKIRLYNNVKSVTLFFEHNWSGDEEPTVLWYLGFRGDHTEIKDAPVAISYEAFANPKDHRVKGTEETAGRMGV</sequence>
<comment type="similarity">
    <text evidence="1">Belongs to the PITHD1 family.</text>
</comment>
<gene>
    <name evidence="4" type="ORF">TAPDE_005497</name>
</gene>
<dbReference type="InterPro" id="IPR045099">
    <property type="entry name" value="PITH1-like"/>
</dbReference>
<name>R4XKE6_TAPDE</name>
<evidence type="ECO:0000313" key="4">
    <source>
        <dbReference type="EMBL" id="CCG84934.1"/>
    </source>
</evidence>
<dbReference type="AlphaFoldDB" id="R4XKE6"/>
<organism evidence="4 5">
    <name type="scientific">Taphrina deformans (strain PYCC 5710 / ATCC 11124 / CBS 356.35 / IMI 108563 / JCM 9778 / NBRC 8474)</name>
    <name type="common">Peach leaf curl fungus</name>
    <name type="synonym">Lalaria deformans</name>
    <dbReference type="NCBI Taxonomy" id="1097556"/>
    <lineage>
        <taxon>Eukaryota</taxon>
        <taxon>Fungi</taxon>
        <taxon>Dikarya</taxon>
        <taxon>Ascomycota</taxon>
        <taxon>Taphrinomycotina</taxon>
        <taxon>Taphrinomycetes</taxon>
        <taxon>Taphrinales</taxon>
        <taxon>Taphrinaceae</taxon>
        <taxon>Taphrina</taxon>
    </lineage>
</organism>
<dbReference type="OrthoDB" id="2635at2759"/>
<feature type="compositionally biased region" description="Basic and acidic residues" evidence="2">
    <location>
        <begin position="7"/>
        <end position="25"/>
    </location>
</feature>
<dbReference type="PANTHER" id="PTHR12175:SF1">
    <property type="entry name" value="PITH DOMAIN-CONTAINING PROTEIN 1"/>
    <property type="match status" value="1"/>
</dbReference>
<dbReference type="Pfam" id="PF06201">
    <property type="entry name" value="PITH"/>
    <property type="match status" value="1"/>
</dbReference>
<dbReference type="Proteomes" id="UP000013776">
    <property type="component" value="Unassembled WGS sequence"/>
</dbReference>
<keyword evidence="5" id="KW-1185">Reference proteome</keyword>
<evidence type="ECO:0000256" key="2">
    <source>
        <dbReference type="SAM" id="MobiDB-lite"/>
    </source>
</evidence>